<dbReference type="EMBL" id="GL945429">
    <property type="protein sequence ID" value="EGO29892.1"/>
    <property type="molecule type" value="Genomic_DNA"/>
</dbReference>
<dbReference type="KEGG" id="sla:SERLADRAFT_458237"/>
<gene>
    <name evidence="1" type="ORF">SERLADRAFT_458237</name>
</gene>
<dbReference type="GeneID" id="18817682"/>
<evidence type="ECO:0000313" key="1">
    <source>
        <dbReference type="EMBL" id="EGO29892.1"/>
    </source>
</evidence>
<dbReference type="HOGENOM" id="CLU_2980498_0_0_1"/>
<proteinExistence type="predicted"/>
<organism>
    <name type="scientific">Serpula lacrymans var. lacrymans (strain S7.9)</name>
    <name type="common">Dry rot fungus</name>
    <dbReference type="NCBI Taxonomy" id="578457"/>
    <lineage>
        <taxon>Eukaryota</taxon>
        <taxon>Fungi</taxon>
        <taxon>Dikarya</taxon>
        <taxon>Basidiomycota</taxon>
        <taxon>Agaricomycotina</taxon>
        <taxon>Agaricomycetes</taxon>
        <taxon>Agaricomycetidae</taxon>
        <taxon>Boletales</taxon>
        <taxon>Coniophorineae</taxon>
        <taxon>Serpulaceae</taxon>
        <taxon>Serpula</taxon>
    </lineage>
</organism>
<name>F8NH35_SERL9</name>
<dbReference type="AlphaFoldDB" id="F8NH35"/>
<sequence length="58" mass="6989">MLIRRQRNDPRDLPESCKRVRELPQDRQVKEEIVLKETGPTDEDLPWKTIIDPFGHHR</sequence>
<dbReference type="OrthoDB" id="3170088at2759"/>
<protein>
    <submittedName>
        <fullName evidence="1">Uncharacterized protein</fullName>
    </submittedName>
</protein>
<reference evidence="1" key="1">
    <citation type="submission" date="2011-04" db="EMBL/GenBank/DDBJ databases">
        <title>Evolution of plant cell wall degrading machinery underlies the functional diversity of forest fungi.</title>
        <authorList>
            <consortium name="US DOE Joint Genome Institute (JGI-PGF)"/>
            <person name="Eastwood D.C."/>
            <person name="Floudas D."/>
            <person name="Binder M."/>
            <person name="Majcherczyk A."/>
            <person name="Schneider P."/>
            <person name="Aerts A."/>
            <person name="Asiegbu F.O."/>
            <person name="Baker S.E."/>
            <person name="Barry K."/>
            <person name="Bendiksby M."/>
            <person name="Blumentritt M."/>
            <person name="Coutinho P.M."/>
            <person name="Cullen D."/>
            <person name="Cullen D."/>
            <person name="Gathman A."/>
            <person name="Goodell B."/>
            <person name="Henrissat B."/>
            <person name="Ihrmark K."/>
            <person name="Kauserud H."/>
            <person name="Kohler A."/>
            <person name="LaButti K."/>
            <person name="Lapidus A."/>
            <person name="Lavin J.L."/>
            <person name="Lee Y.-H."/>
            <person name="Lindquist E."/>
            <person name="Lilly W."/>
            <person name="Lucas S."/>
            <person name="Morin E."/>
            <person name="Murat C."/>
            <person name="Oguiza J.A."/>
            <person name="Park J."/>
            <person name="Pisabarro A.G."/>
            <person name="Riley R."/>
            <person name="Rosling A."/>
            <person name="Salamov A."/>
            <person name="Schmidt O."/>
            <person name="Schmutz J."/>
            <person name="Skrede I."/>
            <person name="Stenlid J."/>
            <person name="Wiebenga A."/>
            <person name="Xie X."/>
            <person name="Kues U."/>
            <person name="Hibbett D.S."/>
            <person name="Hoffmeister D."/>
            <person name="Hogberg N."/>
            <person name="Martin F."/>
            <person name="Grigoriev I.V."/>
            <person name="Watkinson S.C."/>
        </authorList>
    </citation>
    <scope>NUCLEOTIDE SEQUENCE</scope>
    <source>
        <strain evidence="1">S7.9</strain>
    </source>
</reference>
<dbReference type="RefSeq" id="XP_007314134.1">
    <property type="nucleotide sequence ID" value="XM_007314072.1"/>
</dbReference>
<dbReference type="Proteomes" id="UP000008064">
    <property type="component" value="Unassembled WGS sequence"/>
</dbReference>
<accession>F8NH35</accession>